<evidence type="ECO:0000256" key="1">
    <source>
        <dbReference type="ARBA" id="ARBA00022450"/>
    </source>
</evidence>
<keyword evidence="1" id="KW-0596">Phosphopantetheine</keyword>
<dbReference type="SUPFAM" id="SSF51735">
    <property type="entry name" value="NAD(P)-binding Rossmann-fold domains"/>
    <property type="match status" value="1"/>
</dbReference>
<dbReference type="InterPro" id="IPR020845">
    <property type="entry name" value="AMP-binding_CS"/>
</dbReference>
<dbReference type="InterPro" id="IPR051414">
    <property type="entry name" value="Adenylate-forming_Reductase"/>
</dbReference>
<dbReference type="PROSITE" id="PS00455">
    <property type="entry name" value="AMP_BINDING"/>
    <property type="match status" value="1"/>
</dbReference>
<dbReference type="EMBL" id="KN832870">
    <property type="protein sequence ID" value="KIN07962.1"/>
    <property type="molecule type" value="Genomic_DNA"/>
</dbReference>
<dbReference type="Pfam" id="PF07993">
    <property type="entry name" value="NAD_binding_4"/>
    <property type="match status" value="1"/>
</dbReference>
<dbReference type="InterPro" id="IPR009081">
    <property type="entry name" value="PP-bd_ACP"/>
</dbReference>
<dbReference type="Gene3D" id="3.40.50.12780">
    <property type="entry name" value="N-terminal domain of ligase-like"/>
    <property type="match status" value="1"/>
</dbReference>
<dbReference type="Gene3D" id="3.40.50.720">
    <property type="entry name" value="NAD(P)-binding Rossmann-like Domain"/>
    <property type="match status" value="1"/>
</dbReference>
<keyword evidence="2" id="KW-0597">Phosphoprotein</keyword>
<dbReference type="InParanoid" id="A0A0C3I0J8"/>
<accession>A0A0C3I0J8</accession>
<dbReference type="Proteomes" id="UP000054321">
    <property type="component" value="Unassembled WGS sequence"/>
</dbReference>
<dbReference type="AlphaFoldDB" id="A0A0C3I0J8"/>
<dbReference type="STRING" id="913774.A0A0C3I0J8"/>
<dbReference type="PANTHER" id="PTHR43439">
    <property type="entry name" value="PHENYLACETATE-COENZYME A LIGASE"/>
    <property type="match status" value="1"/>
</dbReference>
<dbReference type="OrthoDB" id="429813at2759"/>
<dbReference type="PANTHER" id="PTHR43439:SF2">
    <property type="entry name" value="ENZYME, PUTATIVE (JCVI)-RELATED"/>
    <property type="match status" value="1"/>
</dbReference>
<dbReference type="Pfam" id="PF23562">
    <property type="entry name" value="AMP-binding_C_3"/>
    <property type="match status" value="1"/>
</dbReference>
<keyword evidence="5" id="KW-1185">Reference proteome</keyword>
<evidence type="ECO:0000256" key="2">
    <source>
        <dbReference type="ARBA" id="ARBA00022553"/>
    </source>
</evidence>
<dbReference type="InterPro" id="IPR013120">
    <property type="entry name" value="FAR_NAD-bd"/>
</dbReference>
<evidence type="ECO:0000313" key="5">
    <source>
        <dbReference type="Proteomes" id="UP000054321"/>
    </source>
</evidence>
<organism evidence="4 5">
    <name type="scientific">Oidiodendron maius (strain Zn)</name>
    <dbReference type="NCBI Taxonomy" id="913774"/>
    <lineage>
        <taxon>Eukaryota</taxon>
        <taxon>Fungi</taxon>
        <taxon>Dikarya</taxon>
        <taxon>Ascomycota</taxon>
        <taxon>Pezizomycotina</taxon>
        <taxon>Leotiomycetes</taxon>
        <taxon>Leotiomycetes incertae sedis</taxon>
        <taxon>Myxotrichaceae</taxon>
        <taxon>Oidiodendron</taxon>
    </lineage>
</organism>
<dbReference type="SUPFAM" id="SSF56801">
    <property type="entry name" value="Acetyl-CoA synthetase-like"/>
    <property type="match status" value="1"/>
</dbReference>
<gene>
    <name evidence="4" type="ORF">OIDMADRAFT_22802</name>
</gene>
<reference evidence="5" key="2">
    <citation type="submission" date="2015-01" db="EMBL/GenBank/DDBJ databases">
        <title>Evolutionary Origins and Diversification of the Mycorrhizal Mutualists.</title>
        <authorList>
            <consortium name="DOE Joint Genome Institute"/>
            <consortium name="Mycorrhizal Genomics Consortium"/>
            <person name="Kohler A."/>
            <person name="Kuo A."/>
            <person name="Nagy L.G."/>
            <person name="Floudas D."/>
            <person name="Copeland A."/>
            <person name="Barry K.W."/>
            <person name="Cichocki N."/>
            <person name="Veneault-Fourrey C."/>
            <person name="LaButti K."/>
            <person name="Lindquist E.A."/>
            <person name="Lipzen A."/>
            <person name="Lundell T."/>
            <person name="Morin E."/>
            <person name="Murat C."/>
            <person name="Riley R."/>
            <person name="Ohm R."/>
            <person name="Sun H."/>
            <person name="Tunlid A."/>
            <person name="Henrissat B."/>
            <person name="Grigoriev I.V."/>
            <person name="Hibbett D.S."/>
            <person name="Martin F."/>
        </authorList>
    </citation>
    <scope>NUCLEOTIDE SEQUENCE [LARGE SCALE GENOMIC DNA]</scope>
    <source>
        <strain evidence="5">Zn</strain>
    </source>
</reference>
<dbReference type="HOGENOM" id="CLU_002220_0_0_1"/>
<dbReference type="InterPro" id="IPR000873">
    <property type="entry name" value="AMP-dep_synth/lig_dom"/>
</dbReference>
<sequence>MAASPDIESYDRRLFPQIVDARARSGYERPFGLYPRTADPCDGFRAVNYAQLANAINRAAWWLDEALGEAGNEVCTFAYFGPTDLRYVVFVLAGMKTGRKVLIASLRNTVDAQLSLFRKANCGVVVSCSSQAQLLQPLFTALGDNTRNIQAPSLDELLAQDEVAHYAFDKTFDEVADTVFVVLHTSGSSGSPKPINWTFRFLCAVDCGRLLPTDQGPYLTRTYVDHQNLLLLLPCFHAGGLLTHFYAGFYNMTLVLGHPAVPMSAGYVTKLLKEDVITAMLTPPSILEDVSKYPEGLNELAKVKHIGYAGGPLHPSVGNAIAPKMQHLFSFIGASEYGWYHCVQGGNEYWNALKFVTGIGYHFDEVSEGIFELVIVKDSETVKFHGIFETFPHLQEYRTRDLYTRLVPGSGWWYYKGRADDLIVLSNGEKVNPIPLEDLIRTHPKVKAALVVGEYRFSPSLLLELDAQDIPQTAEAKQRTLDEIWPIVQQANKIAPTFSKIPKSLILFAPADKPFMRAGKGTVQRQNTVKLFSQELDELFAWQQTSLLTEGLSLATPISPSIIRAFTKEVYLQALEMKGLKAVSDVNDSEDIFERGLDSLGVVVIVQRLKAALKACDADMDLNMIDSRFIYSAPSLIQISDAIIALLGKRNGASNAPENALRHSKMEALLQKYSRDMPCDNMNDNASKNLKNAPSPAGKPWKIIITGTTGSLGSHLLAAIYALPESKVSKIYCLNRSANGKEKQKKTSQSRGQNASWSDSRVEFLQVVLSLPKLGLSSEMYQQLVDEATVIIHCAWKVDFNITIETFEPQIRGVRNLLDFSFHSKNKAPLVFVSSISTALGWLAKTPDSTVPEAIIRDFDAPEKIGYGESKYISEVLIEDFTKAAGIATAVFRTGQIAGPLSKRGYWNKREWFPSIIASSKHLKVLPETLASFENIDWLPVDLLSTMMVELVEKLLDKGEHVRETLVYNLVNPQVTSWSSLLPAVQALTSIPRTIPLRLWLDELDQSVRNNHGIVTDQNPAAKLLDFFRLLSSQKEMSRVPRQLFEVTKLVRDSKQAAQLGAVSPDWVKLWMEQWKF</sequence>
<dbReference type="InterPro" id="IPR042099">
    <property type="entry name" value="ANL_N_sf"/>
</dbReference>
<dbReference type="Pfam" id="PF00501">
    <property type="entry name" value="AMP-binding"/>
    <property type="match status" value="1"/>
</dbReference>
<dbReference type="PROSITE" id="PS50075">
    <property type="entry name" value="CARRIER"/>
    <property type="match status" value="1"/>
</dbReference>
<name>A0A0C3I0J8_OIDMZ</name>
<protein>
    <recommendedName>
        <fullName evidence="3">Carrier domain-containing protein</fullName>
    </recommendedName>
</protein>
<evidence type="ECO:0000259" key="3">
    <source>
        <dbReference type="PROSITE" id="PS50075"/>
    </source>
</evidence>
<feature type="domain" description="Carrier" evidence="3">
    <location>
        <begin position="561"/>
        <end position="647"/>
    </location>
</feature>
<proteinExistence type="predicted"/>
<evidence type="ECO:0000313" key="4">
    <source>
        <dbReference type="EMBL" id="KIN07962.1"/>
    </source>
</evidence>
<reference evidence="4 5" key="1">
    <citation type="submission" date="2014-04" db="EMBL/GenBank/DDBJ databases">
        <authorList>
            <consortium name="DOE Joint Genome Institute"/>
            <person name="Kuo A."/>
            <person name="Martino E."/>
            <person name="Perotto S."/>
            <person name="Kohler A."/>
            <person name="Nagy L.G."/>
            <person name="Floudas D."/>
            <person name="Copeland A."/>
            <person name="Barry K.W."/>
            <person name="Cichocki N."/>
            <person name="Veneault-Fourrey C."/>
            <person name="LaButti K."/>
            <person name="Lindquist E.A."/>
            <person name="Lipzen A."/>
            <person name="Lundell T."/>
            <person name="Morin E."/>
            <person name="Murat C."/>
            <person name="Sun H."/>
            <person name="Tunlid A."/>
            <person name="Henrissat B."/>
            <person name="Grigoriev I.V."/>
            <person name="Hibbett D.S."/>
            <person name="Martin F."/>
            <person name="Nordberg H.P."/>
            <person name="Cantor M.N."/>
            <person name="Hua S.X."/>
        </authorList>
    </citation>
    <scope>NUCLEOTIDE SEQUENCE [LARGE SCALE GENOMIC DNA]</scope>
    <source>
        <strain evidence="4 5">Zn</strain>
    </source>
</reference>
<dbReference type="InterPro" id="IPR036291">
    <property type="entry name" value="NAD(P)-bd_dom_sf"/>
</dbReference>